<dbReference type="PANTHER" id="PTHR30411:SF9">
    <property type="entry name" value="MULTIFUNCTIONAL SER_THR-TRNA DEACYLASE PROXP-Y"/>
    <property type="match status" value="1"/>
</dbReference>
<evidence type="ECO:0000259" key="1">
    <source>
        <dbReference type="Pfam" id="PF04073"/>
    </source>
</evidence>
<reference evidence="2" key="1">
    <citation type="submission" date="2021-01" db="EMBL/GenBank/DDBJ databases">
        <authorList>
            <consortium name="Genoscope - CEA"/>
            <person name="William W."/>
        </authorList>
    </citation>
    <scope>NUCLEOTIDE SEQUENCE</scope>
</reference>
<dbReference type="OrthoDB" id="308744at2759"/>
<keyword evidence="3" id="KW-1185">Reference proteome</keyword>
<dbReference type="Proteomes" id="UP000692954">
    <property type="component" value="Unassembled WGS sequence"/>
</dbReference>
<name>A0A8S1KP13_9CILI</name>
<protein>
    <recommendedName>
        <fullName evidence="1">YbaK/aminoacyl-tRNA synthetase-associated domain-containing protein</fullName>
    </recommendedName>
</protein>
<dbReference type="AlphaFoldDB" id="A0A8S1KP13"/>
<organism evidence="2 3">
    <name type="scientific">Paramecium sonneborni</name>
    <dbReference type="NCBI Taxonomy" id="65129"/>
    <lineage>
        <taxon>Eukaryota</taxon>
        <taxon>Sar</taxon>
        <taxon>Alveolata</taxon>
        <taxon>Ciliophora</taxon>
        <taxon>Intramacronucleata</taxon>
        <taxon>Oligohymenophorea</taxon>
        <taxon>Peniculida</taxon>
        <taxon>Parameciidae</taxon>
        <taxon>Paramecium</taxon>
    </lineage>
</organism>
<comment type="caution">
    <text evidence="2">The sequence shown here is derived from an EMBL/GenBank/DDBJ whole genome shotgun (WGS) entry which is preliminary data.</text>
</comment>
<dbReference type="CDD" id="cd04336">
    <property type="entry name" value="YeaK"/>
    <property type="match status" value="1"/>
</dbReference>
<gene>
    <name evidence="2" type="ORF">PSON_ATCC_30995.1.T0080484</name>
</gene>
<dbReference type="EMBL" id="CAJJDN010000008">
    <property type="protein sequence ID" value="CAD8054812.1"/>
    <property type="molecule type" value="Genomic_DNA"/>
</dbReference>
<dbReference type="PANTHER" id="PTHR30411">
    <property type="entry name" value="CYTOPLASMIC PROTEIN"/>
    <property type="match status" value="1"/>
</dbReference>
<proteinExistence type="predicted"/>
<evidence type="ECO:0000313" key="3">
    <source>
        <dbReference type="Proteomes" id="UP000692954"/>
    </source>
</evidence>
<accession>A0A8S1KP13</accession>
<dbReference type="InterPro" id="IPR007214">
    <property type="entry name" value="YbaK/aa-tRNA-synth-assoc-dom"/>
</dbReference>
<dbReference type="InterPro" id="IPR044786">
    <property type="entry name" value="PROXY"/>
</dbReference>
<dbReference type="GO" id="GO:0002161">
    <property type="term" value="F:aminoacyl-tRNA deacylase activity"/>
    <property type="evidence" value="ECO:0007669"/>
    <property type="project" value="InterPro"/>
</dbReference>
<evidence type="ECO:0000313" key="2">
    <source>
        <dbReference type="EMBL" id="CAD8054812.1"/>
    </source>
</evidence>
<dbReference type="Pfam" id="PF04073">
    <property type="entry name" value="tRNA_edit"/>
    <property type="match status" value="1"/>
</dbReference>
<sequence length="160" mass="18094">MQENTQTFEAIQQLLNSNNIQFKLLIHEPTKTSEESAKVRGVSLDSGAKAMLLQNKKTQLFILCVMSASKKLSWKLIRKLLDCKQLDLANEQQVYELTKCVTGAVPPFGSLFKIQTYLDPSLITQGDQINFNAGLRTHSVAMTIQDYIKIENPIQLQFCE</sequence>
<feature type="domain" description="YbaK/aminoacyl-tRNA synthetase-associated" evidence="1">
    <location>
        <begin position="27"/>
        <end position="149"/>
    </location>
</feature>